<dbReference type="Proteomes" id="UP001153678">
    <property type="component" value="Unassembled WGS sequence"/>
</dbReference>
<dbReference type="SUPFAM" id="SSF52047">
    <property type="entry name" value="RNI-like"/>
    <property type="match status" value="1"/>
</dbReference>
<dbReference type="Gene3D" id="3.80.10.10">
    <property type="entry name" value="Ribonuclease Inhibitor"/>
    <property type="match status" value="1"/>
</dbReference>
<sequence length="408" mass="47221">MVIIIVPLDAKIFFNTILQLLPEESSDLLKNQGIDVPQRRKPLFDYISFCKYLRKLDRKVFQDYNDGQVKLLRQEIYKQFISYCSKLILLDTTNVGYPLHECPRAVTIFSDLYELHCSSDDNASLFFGLARICKFIEKFYIKHTSSNLGLAELIKNQLKIKYIMLHSDINYHSELDKYEAIGSAILKHAHNLIYVSIPIEKYLPFLNDLFLGLNNMQKLELSHGSYDSEFYKQLTFPSYPNLRVIDLNLSYSAASIAALNIILKSHNLQIIVLRFNAYNYSEHILLAISQCCPKLKYLQIYLDEKFLSKFQQVLINCQFLEGIFIETNRKYLSQHGIRLLEILTTSAPLGLYKINIDEKSDNIEMLDDVINHYKNVGVIKEFGDDALFKSLGKGFDSVFGNAYLYKLA</sequence>
<dbReference type="OrthoDB" id="2316426at2759"/>
<gene>
    <name evidence="1" type="ORF">FWILDA_LOCUS13469</name>
</gene>
<dbReference type="InterPro" id="IPR032675">
    <property type="entry name" value="LRR_dom_sf"/>
</dbReference>
<evidence type="ECO:0000313" key="1">
    <source>
        <dbReference type="EMBL" id="CAI2188219.1"/>
    </source>
</evidence>
<organism evidence="1 2">
    <name type="scientific">Funneliformis geosporum</name>
    <dbReference type="NCBI Taxonomy" id="1117311"/>
    <lineage>
        <taxon>Eukaryota</taxon>
        <taxon>Fungi</taxon>
        <taxon>Fungi incertae sedis</taxon>
        <taxon>Mucoromycota</taxon>
        <taxon>Glomeromycotina</taxon>
        <taxon>Glomeromycetes</taxon>
        <taxon>Glomerales</taxon>
        <taxon>Glomeraceae</taxon>
        <taxon>Funneliformis</taxon>
    </lineage>
</organism>
<reference evidence="1" key="1">
    <citation type="submission" date="2022-08" db="EMBL/GenBank/DDBJ databases">
        <authorList>
            <person name="Kallberg Y."/>
            <person name="Tangrot J."/>
            <person name="Rosling A."/>
        </authorList>
    </citation>
    <scope>NUCLEOTIDE SEQUENCE</scope>
    <source>
        <strain evidence="1">Wild A</strain>
    </source>
</reference>
<protein>
    <submittedName>
        <fullName evidence="1">3744_t:CDS:1</fullName>
    </submittedName>
</protein>
<dbReference type="EMBL" id="CAMKVN010005061">
    <property type="protein sequence ID" value="CAI2188219.1"/>
    <property type="molecule type" value="Genomic_DNA"/>
</dbReference>
<dbReference type="AlphaFoldDB" id="A0A9W4T0P7"/>
<accession>A0A9W4T0P7</accession>
<comment type="caution">
    <text evidence="1">The sequence shown here is derived from an EMBL/GenBank/DDBJ whole genome shotgun (WGS) entry which is preliminary data.</text>
</comment>
<proteinExistence type="predicted"/>
<name>A0A9W4T0P7_9GLOM</name>
<keyword evidence="2" id="KW-1185">Reference proteome</keyword>
<evidence type="ECO:0000313" key="2">
    <source>
        <dbReference type="Proteomes" id="UP001153678"/>
    </source>
</evidence>